<dbReference type="InterPro" id="IPR012341">
    <property type="entry name" value="6hp_glycosidase-like_sf"/>
</dbReference>
<evidence type="ECO:0000313" key="8">
    <source>
        <dbReference type="EMBL" id="PWL04001.1"/>
    </source>
</evidence>
<dbReference type="RefSeq" id="WP_106198361.1">
    <property type="nucleotide sequence ID" value="NZ_JAXEIU010000015.1"/>
</dbReference>
<keyword evidence="6 8" id="KW-0326">Glycosidase</keyword>
<dbReference type="GO" id="GO:0016798">
    <property type="term" value="F:hydrolase activity, acting on glycosyl bonds"/>
    <property type="evidence" value="ECO:0007669"/>
    <property type="project" value="UniProtKB-KW"/>
</dbReference>
<keyword evidence="9" id="KW-1185">Reference proteome</keyword>
<keyword evidence="7" id="KW-0119">Carbohydrate metabolism</keyword>
<keyword evidence="4 8" id="KW-0378">Hydrolase</keyword>
<gene>
    <name evidence="8" type="ORF">B0H50_10112</name>
</gene>
<comment type="catalytic activity">
    <reaction evidence="1">
        <text>Endohydrolysis of (1-&gt;4)-beta-D-glucosidic linkages in cellulose, lichenin and cereal beta-D-glucans.</text>
        <dbReference type="EC" id="3.2.1.4"/>
    </reaction>
</comment>
<proteinExistence type="inferred from homology"/>
<dbReference type="InterPro" id="IPR008928">
    <property type="entry name" value="6-hairpin_glycosidase_sf"/>
</dbReference>
<evidence type="ECO:0000256" key="7">
    <source>
        <dbReference type="ARBA" id="ARBA00023326"/>
    </source>
</evidence>
<comment type="similarity">
    <text evidence="2">Belongs to the glycosyl hydrolase 8 (cellulase D) family.</text>
</comment>
<dbReference type="Pfam" id="PF01270">
    <property type="entry name" value="Glyco_hydro_8"/>
    <property type="match status" value="1"/>
</dbReference>
<keyword evidence="5" id="KW-0136">Cellulose degradation</keyword>
<organism evidence="8 9">
    <name type="scientific">Hallerella porci</name>
    <dbReference type="NCBI Taxonomy" id="1945871"/>
    <lineage>
        <taxon>Bacteria</taxon>
        <taxon>Pseudomonadati</taxon>
        <taxon>Fibrobacterota</taxon>
        <taxon>Fibrobacteria</taxon>
        <taxon>Fibrobacterales</taxon>
        <taxon>Fibrobacteraceae</taxon>
        <taxon>Hallerella</taxon>
    </lineage>
</organism>
<dbReference type="PRINTS" id="PR00735">
    <property type="entry name" value="GLHYDRLASE8"/>
</dbReference>
<evidence type="ECO:0000256" key="6">
    <source>
        <dbReference type="ARBA" id="ARBA00023295"/>
    </source>
</evidence>
<dbReference type="SUPFAM" id="SSF48208">
    <property type="entry name" value="Six-hairpin glycosidases"/>
    <property type="match status" value="1"/>
</dbReference>
<comment type="caution">
    <text evidence="8">The sequence shown here is derived from an EMBL/GenBank/DDBJ whole genome shotgun (WGS) entry which is preliminary data.</text>
</comment>
<dbReference type="Gene3D" id="1.50.10.10">
    <property type="match status" value="1"/>
</dbReference>
<keyword evidence="7" id="KW-0624">Polysaccharide degradation</keyword>
<evidence type="ECO:0000256" key="1">
    <source>
        <dbReference type="ARBA" id="ARBA00000966"/>
    </source>
</evidence>
<protein>
    <recommendedName>
        <fullName evidence="3">cellulase</fullName>
        <ecNumber evidence="3">3.2.1.4</ecNumber>
    </recommendedName>
</protein>
<dbReference type="GO" id="GO:0045493">
    <property type="term" value="P:xylan catabolic process"/>
    <property type="evidence" value="ECO:0007669"/>
    <property type="project" value="UniProtKB-KW"/>
</dbReference>
<evidence type="ECO:0000256" key="3">
    <source>
        <dbReference type="ARBA" id="ARBA00012601"/>
    </source>
</evidence>
<reference evidence="8 9" key="1">
    <citation type="submission" date="2018-05" db="EMBL/GenBank/DDBJ databases">
        <title>Animal gut microbial communities from fecal samples from Wisconsin, USA.</title>
        <authorList>
            <person name="Neumann A."/>
        </authorList>
    </citation>
    <scope>NUCLEOTIDE SEQUENCE [LARGE SCALE GENOMIC DNA]</scope>
    <source>
        <strain evidence="8 9">UWS4</strain>
    </source>
</reference>
<evidence type="ECO:0000256" key="2">
    <source>
        <dbReference type="ARBA" id="ARBA00009209"/>
    </source>
</evidence>
<sequence length="380" mass="43272">MKNPFQLIGKSEAEALEKFRSHFQKLFFGDAEKECVCFSTNSLRYIVDIGHQDIRSEGMSYGMYIAAKLGEENLFESLWQFSKNYLQNSSGNYAPYFAWQVGLPNSKHSDFYKMDPGAAPDGEEYFAAALLLAAKKFQKPAYKKEACELLQAMAHKIPAGNVRAMFDESRAAVRFSPMTGNDFTDPSYHTLFFYRLFAEETGDKFWEAVYAESIHFLKHAMHPETGLAADYTEFNGEPKATNFNPMSHYFSGDSWRVVLNLALDFSSEISKPAENICQNAKDFEQKICRKYLQFFRSQKTVFADYQIDGTPAPNARELTTGLMAMNAAATCALDINNSDDAELARYFLQKLWETPTPTGTWRYYDGMLLLLAYCLLTSKF</sequence>
<evidence type="ECO:0000313" key="9">
    <source>
        <dbReference type="Proteomes" id="UP000245523"/>
    </source>
</evidence>
<dbReference type="EC" id="3.2.1.4" evidence="3"/>
<keyword evidence="8" id="KW-0858">Xylan degradation</keyword>
<dbReference type="InterPro" id="IPR002037">
    <property type="entry name" value="Glyco_hydro_8"/>
</dbReference>
<evidence type="ECO:0000256" key="4">
    <source>
        <dbReference type="ARBA" id="ARBA00022801"/>
    </source>
</evidence>
<name>A0ABX5LNK7_9BACT</name>
<accession>A0ABX5LNK7</accession>
<dbReference type="EMBL" id="QGHD01000001">
    <property type="protein sequence ID" value="PWL04001.1"/>
    <property type="molecule type" value="Genomic_DNA"/>
</dbReference>
<dbReference type="Proteomes" id="UP000245523">
    <property type="component" value="Unassembled WGS sequence"/>
</dbReference>
<evidence type="ECO:0000256" key="5">
    <source>
        <dbReference type="ARBA" id="ARBA00023001"/>
    </source>
</evidence>